<evidence type="ECO:0000256" key="6">
    <source>
        <dbReference type="ARBA" id="ARBA00022777"/>
    </source>
</evidence>
<evidence type="ECO:0000256" key="4">
    <source>
        <dbReference type="ARBA" id="ARBA00022679"/>
    </source>
</evidence>
<evidence type="ECO:0000256" key="5">
    <source>
        <dbReference type="ARBA" id="ARBA00022741"/>
    </source>
</evidence>
<dbReference type="InterPro" id="IPR022672">
    <property type="entry name" value="Hexokinase_N"/>
</dbReference>
<evidence type="ECO:0000256" key="1">
    <source>
        <dbReference type="ARBA" id="ARBA00004921"/>
    </source>
</evidence>
<proteinExistence type="inferred from homology"/>
<comment type="catalytic activity">
    <reaction evidence="9">
        <text>D-fructose + ATP = D-fructose 6-phosphate + ADP + H(+)</text>
        <dbReference type="Rhea" id="RHEA:16125"/>
        <dbReference type="ChEBI" id="CHEBI:15378"/>
        <dbReference type="ChEBI" id="CHEBI:30616"/>
        <dbReference type="ChEBI" id="CHEBI:37721"/>
        <dbReference type="ChEBI" id="CHEBI:61527"/>
        <dbReference type="ChEBI" id="CHEBI:456216"/>
        <dbReference type="EC" id="2.7.1.1"/>
    </reaction>
    <physiologicalReaction direction="left-to-right" evidence="9">
        <dbReference type="Rhea" id="RHEA:16126"/>
    </physiologicalReaction>
</comment>
<evidence type="ECO:0000256" key="9">
    <source>
        <dbReference type="ARBA" id="ARBA00047905"/>
    </source>
</evidence>
<comment type="caution">
    <text evidence="12">The sequence shown here is derived from an EMBL/GenBank/DDBJ whole genome shotgun (WGS) entry which is preliminary data.</text>
</comment>
<evidence type="ECO:0000256" key="2">
    <source>
        <dbReference type="ARBA" id="ARBA00005007"/>
    </source>
</evidence>
<evidence type="ECO:0000313" key="13">
    <source>
        <dbReference type="Proteomes" id="UP000004633"/>
    </source>
</evidence>
<dbReference type="Gene3D" id="3.40.367.20">
    <property type="match status" value="1"/>
</dbReference>
<keyword evidence="8" id="KW-0324">Glycolysis</keyword>
<dbReference type="PANTHER" id="PTHR19443">
    <property type="entry name" value="HEXOKINASE"/>
    <property type="match status" value="1"/>
</dbReference>
<dbReference type="HOGENOM" id="CLU_014393_5_3_9"/>
<dbReference type="Pfam" id="PF03727">
    <property type="entry name" value="Hexokinase_2"/>
    <property type="match status" value="1"/>
</dbReference>
<protein>
    <submittedName>
        <fullName evidence="12">Hexokinase</fullName>
    </submittedName>
</protein>
<evidence type="ECO:0000313" key="12">
    <source>
        <dbReference type="EMBL" id="EFW30315.1"/>
    </source>
</evidence>
<evidence type="ECO:0000259" key="11">
    <source>
        <dbReference type="Pfam" id="PF03727"/>
    </source>
</evidence>
<dbReference type="SUPFAM" id="SSF53067">
    <property type="entry name" value="Actin-like ATPase domain"/>
    <property type="match status" value="2"/>
</dbReference>
<accession>E7N0G4</accession>
<keyword evidence="5" id="KW-0547">Nucleotide-binding</keyword>
<dbReference type="Gene3D" id="3.30.420.40">
    <property type="match status" value="1"/>
</dbReference>
<dbReference type="UniPathway" id="UPA00109">
    <property type="reaction ID" value="UER00180"/>
</dbReference>
<dbReference type="GO" id="GO:0008865">
    <property type="term" value="F:fructokinase activity"/>
    <property type="evidence" value="ECO:0007669"/>
    <property type="project" value="TreeGrafter"/>
</dbReference>
<comment type="pathway">
    <text evidence="1">Carbohydrate degradation.</text>
</comment>
<keyword evidence="7" id="KW-0067">ATP-binding</keyword>
<dbReference type="InterPro" id="IPR043129">
    <property type="entry name" value="ATPase_NBD"/>
</dbReference>
<dbReference type="GO" id="GO:0005829">
    <property type="term" value="C:cytosol"/>
    <property type="evidence" value="ECO:0007669"/>
    <property type="project" value="TreeGrafter"/>
</dbReference>
<name>E7N0G4_9FIRM</name>
<dbReference type="AlphaFoldDB" id="E7N0G4"/>
<dbReference type="GO" id="GO:0006096">
    <property type="term" value="P:glycolytic process"/>
    <property type="evidence" value="ECO:0007669"/>
    <property type="project" value="UniProtKB-UniPathway"/>
</dbReference>
<evidence type="ECO:0000259" key="10">
    <source>
        <dbReference type="Pfam" id="PF00349"/>
    </source>
</evidence>
<sequence>MGFDRERFDETKAAFTIDDDALRRIADDFRADMCAGLSGEKGATLRMLRSYAGLPSGKEHGSFLALDFGGTNVRALRILLKGGGEYEVLSKVAKPLTLPGVYDYVSADATAEEMFDFLAEIIDEAIEGNRTTKYLLGHTFSFPSQQTDLYNAKLIVWTKEFATQGVEGKVVNDLLKEALARRGMRNVEPVAVINDTVAVLLAAAYKHEHTYIGSIYATGQNTCYYEEFADGSEPPTVINMESGGFGKLPFSKYDEILDRESEQPGAQRLEKMVSGRYLGSLYGAALADLLGTDGVYPFSSIELSEIIADAYLDRHSAGAVIEAKTGMTFTASERALLQELATAVIVRSARIVAATYVAIIQHRMGENALENQFVAVDGSVYEKVPLVAHHLRGALDTLLLDEAVNVKIILENTGSALGAALAAAMTERNERIK</sequence>
<dbReference type="GO" id="GO:0001678">
    <property type="term" value="P:intracellular glucose homeostasis"/>
    <property type="evidence" value="ECO:0007669"/>
    <property type="project" value="InterPro"/>
</dbReference>
<organism evidence="12 13">
    <name type="scientific">Selenomonas artemidis F0399</name>
    <dbReference type="NCBI Taxonomy" id="749551"/>
    <lineage>
        <taxon>Bacteria</taxon>
        <taxon>Bacillati</taxon>
        <taxon>Bacillota</taxon>
        <taxon>Negativicutes</taxon>
        <taxon>Selenomonadales</taxon>
        <taxon>Selenomonadaceae</taxon>
        <taxon>Selenomonas</taxon>
    </lineage>
</organism>
<comment type="pathway">
    <text evidence="2">Carbohydrate metabolism.</text>
</comment>
<reference evidence="12 13" key="1">
    <citation type="submission" date="2010-08" db="EMBL/GenBank/DDBJ databases">
        <authorList>
            <person name="Weinstock G."/>
            <person name="Sodergren E."/>
            <person name="Clifton S."/>
            <person name="Fulton L."/>
            <person name="Fulton B."/>
            <person name="Courtney L."/>
            <person name="Fronick C."/>
            <person name="Harrison M."/>
            <person name="Strong C."/>
            <person name="Farmer C."/>
            <person name="Delahaunty K."/>
            <person name="Markovic C."/>
            <person name="Hall O."/>
            <person name="Minx P."/>
            <person name="Tomlinson C."/>
            <person name="Mitreva M."/>
            <person name="Hou S."/>
            <person name="Chen J."/>
            <person name="Wollam A."/>
            <person name="Pepin K.H."/>
            <person name="Johnson M."/>
            <person name="Bhonagiri V."/>
            <person name="Zhang X."/>
            <person name="Suruliraj S."/>
            <person name="Warren W."/>
            <person name="Chinwalla A."/>
            <person name="Mardis E.R."/>
            <person name="Wilson R.K."/>
        </authorList>
    </citation>
    <scope>NUCLEOTIDE SEQUENCE [LARGE SCALE GENOMIC DNA]</scope>
    <source>
        <strain evidence="12 13">F0399</strain>
    </source>
</reference>
<feature type="domain" description="Hexokinase N-terminal" evidence="10">
    <location>
        <begin position="9"/>
        <end position="205"/>
    </location>
</feature>
<comment type="similarity">
    <text evidence="3">Belongs to the hexokinase family.</text>
</comment>
<dbReference type="InterPro" id="IPR001312">
    <property type="entry name" value="Hexokinase"/>
</dbReference>
<evidence type="ECO:0000256" key="3">
    <source>
        <dbReference type="ARBA" id="ARBA00009225"/>
    </source>
</evidence>
<feature type="domain" description="Hexokinase C-terminal" evidence="11">
    <location>
        <begin position="212"/>
        <end position="425"/>
    </location>
</feature>
<keyword evidence="4" id="KW-0808">Transferase</keyword>
<dbReference type="RefSeq" id="WP_009349127.1">
    <property type="nucleotide sequence ID" value="NZ_GL638130.1"/>
</dbReference>
<dbReference type="GO" id="GO:0005524">
    <property type="term" value="F:ATP binding"/>
    <property type="evidence" value="ECO:0007669"/>
    <property type="project" value="UniProtKB-KW"/>
</dbReference>
<evidence type="ECO:0000256" key="7">
    <source>
        <dbReference type="ARBA" id="ARBA00022840"/>
    </source>
</evidence>
<dbReference type="Pfam" id="PF00349">
    <property type="entry name" value="Hexokinase_1"/>
    <property type="match status" value="1"/>
</dbReference>
<dbReference type="PROSITE" id="PS51748">
    <property type="entry name" value="HEXOKINASE_2"/>
    <property type="match status" value="1"/>
</dbReference>
<dbReference type="EMBL" id="AECV01000004">
    <property type="protein sequence ID" value="EFW30315.1"/>
    <property type="molecule type" value="Genomic_DNA"/>
</dbReference>
<evidence type="ECO:0000256" key="8">
    <source>
        <dbReference type="ARBA" id="ARBA00023152"/>
    </source>
</evidence>
<dbReference type="Proteomes" id="UP000004633">
    <property type="component" value="Unassembled WGS sequence"/>
</dbReference>
<dbReference type="PRINTS" id="PR00475">
    <property type="entry name" value="HEXOKINASE"/>
</dbReference>
<keyword evidence="6 12" id="KW-0418">Kinase</keyword>
<dbReference type="STRING" id="749551.HMPREF9555_00464"/>
<gene>
    <name evidence="12" type="ORF">HMPREF9555_00464</name>
</gene>
<dbReference type="InterPro" id="IPR022673">
    <property type="entry name" value="Hexokinase_C"/>
</dbReference>
<dbReference type="GO" id="GO:0006006">
    <property type="term" value="P:glucose metabolic process"/>
    <property type="evidence" value="ECO:0007669"/>
    <property type="project" value="TreeGrafter"/>
</dbReference>
<dbReference type="PANTHER" id="PTHR19443:SF16">
    <property type="entry name" value="HEXOKINASE TYPE 1-RELATED"/>
    <property type="match status" value="1"/>
</dbReference>
<keyword evidence="13" id="KW-1185">Reference proteome</keyword>
<dbReference type="GO" id="GO:0004340">
    <property type="term" value="F:glucokinase activity"/>
    <property type="evidence" value="ECO:0007669"/>
    <property type="project" value="TreeGrafter"/>
</dbReference>
<dbReference type="GO" id="GO:0005536">
    <property type="term" value="F:D-glucose binding"/>
    <property type="evidence" value="ECO:0007669"/>
    <property type="project" value="InterPro"/>
</dbReference>